<dbReference type="GO" id="GO:0005525">
    <property type="term" value="F:GTP binding"/>
    <property type="evidence" value="ECO:0007669"/>
    <property type="project" value="UniProtKB-KW"/>
</dbReference>
<evidence type="ECO:0000256" key="2">
    <source>
        <dbReference type="ARBA" id="ARBA00023134"/>
    </source>
</evidence>
<proteinExistence type="predicted"/>
<keyword evidence="5" id="KW-1185">Reference proteome</keyword>
<keyword evidence="1" id="KW-0547">Nucleotide-binding</keyword>
<sequence length="70" mass="7626">MAQCLSDDNQLARSEFSLDDSLFMACALLYRGNASAATVNTSVDDARRQGKLNFADWSPCGYKVSLKCPS</sequence>
<dbReference type="InterPro" id="IPR037103">
    <property type="entry name" value="Tubulin/FtsZ-like_C"/>
</dbReference>
<feature type="domain" description="Tubulin/FtsZ 2-layer sandwich" evidence="3">
    <location>
        <begin position="1"/>
        <end position="66"/>
    </location>
</feature>
<gene>
    <name evidence="4" type="ORF">DILT_LOCUS13431</name>
</gene>
<dbReference type="InterPro" id="IPR008280">
    <property type="entry name" value="Tub_FtsZ_C"/>
</dbReference>
<keyword evidence="2" id="KW-0342">GTP-binding</keyword>
<evidence type="ECO:0000259" key="3">
    <source>
        <dbReference type="Pfam" id="PF03953"/>
    </source>
</evidence>
<dbReference type="OrthoDB" id="6252567at2759"/>
<dbReference type="Pfam" id="PF03953">
    <property type="entry name" value="Tubulin_C"/>
    <property type="match status" value="1"/>
</dbReference>
<dbReference type="Gene3D" id="3.30.1330.20">
    <property type="entry name" value="Tubulin/FtsZ, C-terminal domain"/>
    <property type="match status" value="1"/>
</dbReference>
<dbReference type="AlphaFoldDB" id="A0A3P7PHW3"/>
<name>A0A3P7PHW3_DIBLA</name>
<dbReference type="InterPro" id="IPR018316">
    <property type="entry name" value="Tubulin/FtsZ_2-layer-sand-dom"/>
</dbReference>
<protein>
    <recommendedName>
        <fullName evidence="3">Tubulin/FtsZ 2-layer sandwich domain-containing protein</fullName>
    </recommendedName>
</protein>
<reference evidence="4 5" key="1">
    <citation type="submission" date="2018-11" db="EMBL/GenBank/DDBJ databases">
        <authorList>
            <consortium name="Pathogen Informatics"/>
        </authorList>
    </citation>
    <scope>NUCLEOTIDE SEQUENCE [LARGE SCALE GENOMIC DNA]</scope>
</reference>
<evidence type="ECO:0000313" key="5">
    <source>
        <dbReference type="Proteomes" id="UP000281553"/>
    </source>
</evidence>
<evidence type="ECO:0000313" key="4">
    <source>
        <dbReference type="EMBL" id="VDN19519.1"/>
    </source>
</evidence>
<dbReference type="Proteomes" id="UP000281553">
    <property type="component" value="Unassembled WGS sequence"/>
</dbReference>
<accession>A0A3P7PHW3</accession>
<dbReference type="EMBL" id="UYRU01070258">
    <property type="protein sequence ID" value="VDN19519.1"/>
    <property type="molecule type" value="Genomic_DNA"/>
</dbReference>
<dbReference type="SUPFAM" id="SSF55307">
    <property type="entry name" value="Tubulin C-terminal domain-like"/>
    <property type="match status" value="1"/>
</dbReference>
<organism evidence="4 5">
    <name type="scientific">Dibothriocephalus latus</name>
    <name type="common">Fish tapeworm</name>
    <name type="synonym">Diphyllobothrium latum</name>
    <dbReference type="NCBI Taxonomy" id="60516"/>
    <lineage>
        <taxon>Eukaryota</taxon>
        <taxon>Metazoa</taxon>
        <taxon>Spiralia</taxon>
        <taxon>Lophotrochozoa</taxon>
        <taxon>Platyhelminthes</taxon>
        <taxon>Cestoda</taxon>
        <taxon>Eucestoda</taxon>
        <taxon>Diphyllobothriidea</taxon>
        <taxon>Diphyllobothriidae</taxon>
        <taxon>Dibothriocephalus</taxon>
    </lineage>
</organism>
<evidence type="ECO:0000256" key="1">
    <source>
        <dbReference type="ARBA" id="ARBA00022741"/>
    </source>
</evidence>